<name>A0A383E4P0_9ZZZZ</name>
<evidence type="ECO:0000313" key="1">
    <source>
        <dbReference type="EMBL" id="SVE51554.1"/>
    </source>
</evidence>
<gene>
    <name evidence="1" type="ORF">METZ01_LOCUS504408</name>
</gene>
<accession>A0A383E4P0</accession>
<sequence length="75" mass="7836">MKAPTFTILAEGVFGVVTAKTAASAVRYLPDRVLSVVDTRFAGQTVNDALGFGGDIPIFATLSEVLALEPKPEAL</sequence>
<dbReference type="Gene3D" id="3.40.50.720">
    <property type="entry name" value="NAD(P)-binding Rossmann-like Domain"/>
    <property type="match status" value="1"/>
</dbReference>
<protein>
    <submittedName>
        <fullName evidence="1">Uncharacterized protein</fullName>
    </submittedName>
</protein>
<dbReference type="SUPFAM" id="SSF52540">
    <property type="entry name" value="P-loop containing nucleoside triphosphate hydrolases"/>
    <property type="match status" value="1"/>
</dbReference>
<proteinExistence type="predicted"/>
<dbReference type="InterPro" id="IPR027417">
    <property type="entry name" value="P-loop_NTPase"/>
</dbReference>
<feature type="non-terminal residue" evidence="1">
    <location>
        <position position="75"/>
    </location>
</feature>
<reference evidence="1" key="1">
    <citation type="submission" date="2018-05" db="EMBL/GenBank/DDBJ databases">
        <authorList>
            <person name="Lanie J.A."/>
            <person name="Ng W.-L."/>
            <person name="Kazmierczak K.M."/>
            <person name="Andrzejewski T.M."/>
            <person name="Davidsen T.M."/>
            <person name="Wayne K.J."/>
            <person name="Tettelin H."/>
            <person name="Glass J.I."/>
            <person name="Rusch D."/>
            <person name="Podicherti R."/>
            <person name="Tsui H.-C.T."/>
            <person name="Winkler M.E."/>
        </authorList>
    </citation>
    <scope>NUCLEOTIDE SEQUENCE</scope>
</reference>
<organism evidence="1">
    <name type="scientific">marine metagenome</name>
    <dbReference type="NCBI Taxonomy" id="408172"/>
    <lineage>
        <taxon>unclassified sequences</taxon>
        <taxon>metagenomes</taxon>
        <taxon>ecological metagenomes</taxon>
    </lineage>
</organism>
<dbReference type="EMBL" id="UINC01222672">
    <property type="protein sequence ID" value="SVE51554.1"/>
    <property type="molecule type" value="Genomic_DNA"/>
</dbReference>
<dbReference type="AlphaFoldDB" id="A0A383E4P0"/>